<gene>
    <name evidence="1" type="ORF">TRIUR3_08623</name>
</gene>
<dbReference type="AlphaFoldDB" id="M7YQ01"/>
<dbReference type="EMBL" id="KD242361">
    <property type="protein sequence ID" value="EMS49487.1"/>
    <property type="molecule type" value="Genomic_DNA"/>
</dbReference>
<organism evidence="1">
    <name type="scientific">Triticum urartu</name>
    <name type="common">Red wild einkorn</name>
    <name type="synonym">Crithodium urartu</name>
    <dbReference type="NCBI Taxonomy" id="4572"/>
    <lineage>
        <taxon>Eukaryota</taxon>
        <taxon>Viridiplantae</taxon>
        <taxon>Streptophyta</taxon>
        <taxon>Embryophyta</taxon>
        <taxon>Tracheophyta</taxon>
        <taxon>Spermatophyta</taxon>
        <taxon>Magnoliopsida</taxon>
        <taxon>Liliopsida</taxon>
        <taxon>Poales</taxon>
        <taxon>Poaceae</taxon>
        <taxon>BOP clade</taxon>
        <taxon>Pooideae</taxon>
        <taxon>Triticodae</taxon>
        <taxon>Triticeae</taxon>
        <taxon>Triticinae</taxon>
        <taxon>Triticum</taxon>
    </lineage>
</organism>
<accession>M7YQ01</accession>
<sequence length="231" mass="26244">MPSIIPRRLRVPRVLHRRQRRVVGEAVGDVKHPRAFRPVLVLAGRRRRRGPAWGPAPRRRSMLGVEEYVQREVVRVGGHKDAEPHRRVAHMGQRLLWRCECVRCVITVDRGRRWCKTHVTTIVASPWADGRSGLPRAHTVAVVRGRRFQLRQRPSPPRGTWSGNRRGRLSKKNALVDGHSPAHICSLTGKELTSAFRCLSRLMMLTSETSSFHPCTPLDPLPLCLACKSID</sequence>
<evidence type="ECO:0000313" key="1">
    <source>
        <dbReference type="EMBL" id="EMS49487.1"/>
    </source>
</evidence>
<protein>
    <submittedName>
        <fullName evidence="1">Uncharacterized protein</fullName>
    </submittedName>
</protein>
<reference evidence="1" key="1">
    <citation type="journal article" date="2013" name="Nature">
        <title>Draft genome of the wheat A-genome progenitor Triticum urartu.</title>
        <authorList>
            <person name="Ling H.Q."/>
            <person name="Zhao S."/>
            <person name="Liu D."/>
            <person name="Wang J."/>
            <person name="Sun H."/>
            <person name="Zhang C."/>
            <person name="Fan H."/>
            <person name="Li D."/>
            <person name="Dong L."/>
            <person name="Tao Y."/>
            <person name="Gao C."/>
            <person name="Wu H."/>
            <person name="Li Y."/>
            <person name="Cui Y."/>
            <person name="Guo X."/>
            <person name="Zheng S."/>
            <person name="Wang B."/>
            <person name="Yu K."/>
            <person name="Liang Q."/>
            <person name="Yang W."/>
            <person name="Lou X."/>
            <person name="Chen J."/>
            <person name="Feng M."/>
            <person name="Jian J."/>
            <person name="Zhang X."/>
            <person name="Luo G."/>
            <person name="Jiang Y."/>
            <person name="Liu J."/>
            <person name="Wang Z."/>
            <person name="Sha Y."/>
            <person name="Zhang B."/>
            <person name="Wu H."/>
            <person name="Tang D."/>
            <person name="Shen Q."/>
            <person name="Xue P."/>
            <person name="Zou S."/>
            <person name="Wang X."/>
            <person name="Liu X."/>
            <person name="Wang F."/>
            <person name="Yang Y."/>
            <person name="An X."/>
            <person name="Dong Z."/>
            <person name="Zhang K."/>
            <person name="Zhang X."/>
            <person name="Luo M.C."/>
            <person name="Dvorak J."/>
            <person name="Tong Y."/>
            <person name="Wang J."/>
            <person name="Yang H."/>
            <person name="Li Z."/>
            <person name="Wang D."/>
            <person name="Zhang A."/>
            <person name="Wang J."/>
        </authorList>
    </citation>
    <scope>NUCLEOTIDE SEQUENCE</scope>
</reference>
<name>M7YQ01_TRIUA</name>
<proteinExistence type="predicted"/>